<dbReference type="Proteomes" id="UP000596660">
    <property type="component" value="Unplaced"/>
</dbReference>
<reference evidence="1" key="2">
    <citation type="submission" date="2021-03" db="UniProtKB">
        <authorList>
            <consortium name="EnsemblPlants"/>
        </authorList>
    </citation>
    <scope>IDENTIFICATION</scope>
</reference>
<organism evidence="1 2">
    <name type="scientific">Chenopodium quinoa</name>
    <name type="common">Quinoa</name>
    <dbReference type="NCBI Taxonomy" id="63459"/>
    <lineage>
        <taxon>Eukaryota</taxon>
        <taxon>Viridiplantae</taxon>
        <taxon>Streptophyta</taxon>
        <taxon>Embryophyta</taxon>
        <taxon>Tracheophyta</taxon>
        <taxon>Spermatophyta</taxon>
        <taxon>Magnoliopsida</taxon>
        <taxon>eudicotyledons</taxon>
        <taxon>Gunneridae</taxon>
        <taxon>Pentapetalae</taxon>
        <taxon>Caryophyllales</taxon>
        <taxon>Chenopodiaceae</taxon>
        <taxon>Chenopodioideae</taxon>
        <taxon>Atripliceae</taxon>
        <taxon>Chenopodium</taxon>
    </lineage>
</organism>
<dbReference type="AlphaFoldDB" id="A0A803M688"/>
<sequence length="240" mass="26427">MPGGLEDGTVIPSFGGHVAAYIWGGQERNVLRCLSRTQLCSALVTWQGRLAQEHLELIDGSGLSHLPGIIVGEGFWTSARWRLWAEIGDVGAIAPGRAGENALGAGENALGAGENTLGAGENTLGAVLEANEQEKLVKRQPYQRVPPTQFMKDVLTDLSEKHKLTENLVMKFDTERCCLMLPKRKQEIFLDAIDVHLAYGLPLGGKRIKQPNDESNLKWSKVLKDWRSKFGLKKILYVVI</sequence>
<protein>
    <submittedName>
        <fullName evidence="1">Uncharacterized protein</fullName>
    </submittedName>
</protein>
<evidence type="ECO:0000313" key="2">
    <source>
        <dbReference type="Proteomes" id="UP000596660"/>
    </source>
</evidence>
<dbReference type="Gramene" id="AUR62023961-RA">
    <property type="protein sequence ID" value="AUR62023961-RA:cds"/>
    <property type="gene ID" value="AUR62023961"/>
</dbReference>
<dbReference type="EnsemblPlants" id="AUR62023961-RA">
    <property type="protein sequence ID" value="AUR62023961-RA:cds"/>
    <property type="gene ID" value="AUR62023961"/>
</dbReference>
<proteinExistence type="predicted"/>
<name>A0A803M688_CHEQI</name>
<evidence type="ECO:0000313" key="1">
    <source>
        <dbReference type="EnsemblPlants" id="AUR62023961-RA:cds"/>
    </source>
</evidence>
<reference evidence="1" key="1">
    <citation type="journal article" date="2017" name="Nature">
        <title>The genome of Chenopodium quinoa.</title>
        <authorList>
            <person name="Jarvis D.E."/>
            <person name="Ho Y.S."/>
            <person name="Lightfoot D.J."/>
            <person name="Schmoeckel S.M."/>
            <person name="Li B."/>
            <person name="Borm T.J.A."/>
            <person name="Ohyanagi H."/>
            <person name="Mineta K."/>
            <person name="Michell C.T."/>
            <person name="Saber N."/>
            <person name="Kharbatia N.M."/>
            <person name="Rupper R.R."/>
            <person name="Sharp A.R."/>
            <person name="Dally N."/>
            <person name="Boughton B.A."/>
            <person name="Woo Y.H."/>
            <person name="Gao G."/>
            <person name="Schijlen E.G.W.M."/>
            <person name="Guo X."/>
            <person name="Momin A.A."/>
            <person name="Negrao S."/>
            <person name="Al-Babili S."/>
            <person name="Gehring C."/>
            <person name="Roessner U."/>
            <person name="Jung C."/>
            <person name="Murphy K."/>
            <person name="Arold S.T."/>
            <person name="Gojobori T."/>
            <person name="van der Linden C.G."/>
            <person name="van Loo E.N."/>
            <person name="Jellen E.N."/>
            <person name="Maughan P.J."/>
            <person name="Tester M."/>
        </authorList>
    </citation>
    <scope>NUCLEOTIDE SEQUENCE [LARGE SCALE GENOMIC DNA]</scope>
    <source>
        <strain evidence="1">cv. PI 614886</strain>
    </source>
</reference>
<keyword evidence="2" id="KW-1185">Reference proteome</keyword>
<accession>A0A803M688</accession>